<evidence type="ECO:0000313" key="1">
    <source>
        <dbReference type="EMBL" id="GAA4019708.1"/>
    </source>
</evidence>
<name>A0ABP7T1P2_9BACT</name>
<evidence type="ECO:0000313" key="2">
    <source>
        <dbReference type="Proteomes" id="UP001500567"/>
    </source>
</evidence>
<reference evidence="2" key="1">
    <citation type="journal article" date="2019" name="Int. J. Syst. Evol. Microbiol.">
        <title>The Global Catalogue of Microorganisms (GCM) 10K type strain sequencing project: providing services to taxonomists for standard genome sequencing and annotation.</title>
        <authorList>
            <consortium name="The Broad Institute Genomics Platform"/>
            <consortium name="The Broad Institute Genome Sequencing Center for Infectious Disease"/>
            <person name="Wu L."/>
            <person name="Ma J."/>
        </authorList>
    </citation>
    <scope>NUCLEOTIDE SEQUENCE [LARGE SCALE GENOMIC DNA]</scope>
    <source>
        <strain evidence="2">JCM 17224</strain>
    </source>
</reference>
<sequence>MSAVANQPLAAILTQMRVGDQSFLINFYQDNRDHFARWARRQHQLETGPAHELLRTVLVDFYDQVADGRLTKMPADVRNHLYGMAQERVEAASRASTGTQELPAVEASRRQRMLRLFRLLGSDSQLLLMYFYFKALSFDKVAGKMGYANANVARLQKATCLRKLYEIMTRDQGAAADAAGASSLAN</sequence>
<evidence type="ECO:0008006" key="3">
    <source>
        <dbReference type="Google" id="ProtNLM"/>
    </source>
</evidence>
<comment type="caution">
    <text evidence="1">The sequence shown here is derived from an EMBL/GenBank/DDBJ whole genome shotgun (WGS) entry which is preliminary data.</text>
</comment>
<keyword evidence="2" id="KW-1185">Reference proteome</keyword>
<accession>A0ABP7T1P2</accession>
<dbReference type="Proteomes" id="UP001500567">
    <property type="component" value="Unassembled WGS sequence"/>
</dbReference>
<proteinExistence type="predicted"/>
<protein>
    <recommendedName>
        <fullName evidence="3">Sigma-70 family RNA polymerase sigma factor</fullName>
    </recommendedName>
</protein>
<organism evidence="1 2">
    <name type="scientific">Hymenobacter fastidiosus</name>
    <dbReference type="NCBI Taxonomy" id="486264"/>
    <lineage>
        <taxon>Bacteria</taxon>
        <taxon>Pseudomonadati</taxon>
        <taxon>Bacteroidota</taxon>
        <taxon>Cytophagia</taxon>
        <taxon>Cytophagales</taxon>
        <taxon>Hymenobacteraceae</taxon>
        <taxon>Hymenobacter</taxon>
    </lineage>
</organism>
<gene>
    <name evidence="1" type="ORF">GCM10022408_37260</name>
</gene>
<dbReference type="EMBL" id="BAABDJ010000040">
    <property type="protein sequence ID" value="GAA4019708.1"/>
    <property type="molecule type" value="Genomic_DNA"/>
</dbReference>
<dbReference type="RefSeq" id="WP_345075112.1">
    <property type="nucleotide sequence ID" value="NZ_BAABDJ010000040.1"/>
</dbReference>